<dbReference type="AlphaFoldDB" id="A0A6M0CTQ0"/>
<proteinExistence type="predicted"/>
<evidence type="ECO:0000313" key="3">
    <source>
        <dbReference type="EMBL" id="NER18887.1"/>
    </source>
</evidence>
<feature type="transmembrane region" description="Helical" evidence="1">
    <location>
        <begin position="34"/>
        <end position="51"/>
    </location>
</feature>
<feature type="domain" description="Peptidase M56" evidence="2">
    <location>
        <begin position="162"/>
        <end position="256"/>
    </location>
</feature>
<keyword evidence="1" id="KW-0812">Transmembrane</keyword>
<feature type="transmembrane region" description="Helical" evidence="1">
    <location>
        <begin position="6"/>
        <end position="22"/>
    </location>
</feature>
<keyword evidence="1" id="KW-1133">Transmembrane helix</keyword>
<dbReference type="EMBL" id="JAABOQ010000007">
    <property type="protein sequence ID" value="NER18887.1"/>
    <property type="molecule type" value="Genomic_DNA"/>
</dbReference>
<evidence type="ECO:0000259" key="2">
    <source>
        <dbReference type="Pfam" id="PF05569"/>
    </source>
</evidence>
<keyword evidence="4" id="KW-1185">Reference proteome</keyword>
<reference evidence="3 4" key="1">
    <citation type="submission" date="2020-01" db="EMBL/GenBank/DDBJ databases">
        <title>Spongiivirga citrea KCTC 32990T.</title>
        <authorList>
            <person name="Wang G."/>
        </authorList>
    </citation>
    <scope>NUCLEOTIDE SEQUENCE [LARGE SCALE GENOMIC DNA]</scope>
    <source>
        <strain evidence="3 4">KCTC 32990</strain>
    </source>
</reference>
<dbReference type="CDD" id="cd07341">
    <property type="entry name" value="M56_BlaR1_MecR1_like"/>
    <property type="match status" value="1"/>
</dbReference>
<gene>
    <name evidence="3" type="ORF">GWK10_16845</name>
</gene>
<dbReference type="Proteomes" id="UP000474296">
    <property type="component" value="Unassembled WGS sequence"/>
</dbReference>
<feature type="transmembrane region" description="Helical" evidence="1">
    <location>
        <begin position="96"/>
        <end position="118"/>
    </location>
</feature>
<evidence type="ECO:0000256" key="1">
    <source>
        <dbReference type="SAM" id="Phobius"/>
    </source>
</evidence>
<accession>A0A6M0CTQ0</accession>
<feature type="transmembrane region" description="Helical" evidence="1">
    <location>
        <begin position="267"/>
        <end position="285"/>
    </location>
</feature>
<dbReference type="InterPro" id="IPR008756">
    <property type="entry name" value="Peptidase_M56"/>
</dbReference>
<dbReference type="Pfam" id="PF05569">
    <property type="entry name" value="Peptidase_M56"/>
    <property type="match status" value="1"/>
</dbReference>
<dbReference type="RefSeq" id="WP_164033564.1">
    <property type="nucleotide sequence ID" value="NZ_JAABOQ010000007.1"/>
</dbReference>
<name>A0A6M0CTQ0_9FLAO</name>
<protein>
    <recommendedName>
        <fullName evidence="2">Peptidase M56 domain-containing protein</fullName>
    </recommendedName>
</protein>
<feature type="transmembrane region" description="Helical" evidence="1">
    <location>
        <begin position="180"/>
        <end position="199"/>
    </location>
</feature>
<sequence>MVAYLIKSVLCLGVLWAVYHFWLSKEQLFKFNRFYLLASIVFSLVAPSIVFETVTYVDPQAVVEIPDWSGVEIVQGIDPTIVTEEVFDWQLALYSLYWTIALLLAIRFCVGVITLLHSTRKNPIKKWNNASLILLLKPLVPHTFLNYIFINKAEYEQDKINEELLLHEYEHVKQKHSYDILFIEFLQLFFWFNPFLHLVKKSIKLNHEFLADNAVLKTDIEIQKYQELLLKTVGLAHPTFLSSSINYNITKKRLEMMSKSTAKARRWGFPFLLVPMFAVLLYSFSSHQSIIKEKSFKDNNGEMQPASELVGVWLDAQTEDFGFSILSNNNKLYLHWHYTSFPIEKFGNRYYAITNKLDFPLQLNKKTGFLSIGNRRYVKETNSHRNKFEGYWISSDEYIKIKIENYTDAFIWSITKNGKTNSYYPKKSEEGFLFGYGHDIWKFKIENGLLVDSNGITYSRIIKPPSSTNLYEKTTGIGLTNSQLLVYNELASKYKKNHYGESRILAKEMNLMYKLQSKMNKEQQINSHVKYGFPKIINLEKKEKVPQKQIKLYNRLARKYNNQQVESRVIPTKDLQFLERVYSYMTIVQKRNAEPFPEYTPITNQK</sequence>
<dbReference type="InterPro" id="IPR052173">
    <property type="entry name" value="Beta-lactam_resp_regulator"/>
</dbReference>
<dbReference type="PANTHER" id="PTHR34978">
    <property type="entry name" value="POSSIBLE SENSOR-TRANSDUCER PROTEIN BLAR"/>
    <property type="match status" value="1"/>
</dbReference>
<evidence type="ECO:0000313" key="4">
    <source>
        <dbReference type="Proteomes" id="UP000474296"/>
    </source>
</evidence>
<keyword evidence="1" id="KW-0472">Membrane</keyword>
<comment type="caution">
    <text evidence="3">The sequence shown here is derived from an EMBL/GenBank/DDBJ whole genome shotgun (WGS) entry which is preliminary data.</text>
</comment>
<dbReference type="PANTHER" id="PTHR34978:SF3">
    <property type="entry name" value="SLR0241 PROTEIN"/>
    <property type="match status" value="1"/>
</dbReference>
<organism evidence="3 4">
    <name type="scientific">Spongiivirga citrea</name>
    <dbReference type="NCBI Taxonomy" id="1481457"/>
    <lineage>
        <taxon>Bacteria</taxon>
        <taxon>Pseudomonadati</taxon>
        <taxon>Bacteroidota</taxon>
        <taxon>Flavobacteriia</taxon>
        <taxon>Flavobacteriales</taxon>
        <taxon>Flavobacteriaceae</taxon>
        <taxon>Spongiivirga</taxon>
    </lineage>
</organism>
<feature type="transmembrane region" description="Helical" evidence="1">
    <location>
        <begin position="130"/>
        <end position="150"/>
    </location>
</feature>